<evidence type="ECO:0000313" key="3">
    <source>
        <dbReference type="Proteomes" id="UP000722791"/>
    </source>
</evidence>
<dbReference type="Gene3D" id="3.30.479.30">
    <property type="entry name" value="Band 7 domain"/>
    <property type="match status" value="1"/>
</dbReference>
<gene>
    <name evidence="1" type="ORF">Vretifemale_13586</name>
    <name evidence="2" type="ORF">Vretimale_9799</name>
</gene>
<evidence type="ECO:0000313" key="1">
    <source>
        <dbReference type="EMBL" id="GIL84956.1"/>
    </source>
</evidence>
<dbReference type="EMBL" id="BNCP01000031">
    <property type="protein sequence ID" value="GIL84956.1"/>
    <property type="molecule type" value="Genomic_DNA"/>
</dbReference>
<dbReference type="EMBL" id="BNCQ01000018">
    <property type="protein sequence ID" value="GIM05335.1"/>
    <property type="molecule type" value="Genomic_DNA"/>
</dbReference>
<dbReference type="Proteomes" id="UP000747110">
    <property type="component" value="Unassembled WGS sequence"/>
</dbReference>
<evidence type="ECO:0000313" key="4">
    <source>
        <dbReference type="Proteomes" id="UP000747110"/>
    </source>
</evidence>
<proteinExistence type="predicted"/>
<evidence type="ECO:0000313" key="2">
    <source>
        <dbReference type="EMBL" id="GIM05335.1"/>
    </source>
</evidence>
<organism evidence="2 3">
    <name type="scientific">Volvox reticuliferus</name>
    <dbReference type="NCBI Taxonomy" id="1737510"/>
    <lineage>
        <taxon>Eukaryota</taxon>
        <taxon>Viridiplantae</taxon>
        <taxon>Chlorophyta</taxon>
        <taxon>core chlorophytes</taxon>
        <taxon>Chlorophyceae</taxon>
        <taxon>CS clade</taxon>
        <taxon>Chlamydomonadales</taxon>
        <taxon>Volvocaceae</taxon>
        <taxon>Volvox</taxon>
    </lineage>
</organism>
<reference evidence="2" key="1">
    <citation type="journal article" date="2021" name="Proc. Natl. Acad. Sci. U.S.A.">
        <title>Three genomes in the algal genus Volvox reveal the fate of a haploid sex-determining region after a transition to homothallism.</title>
        <authorList>
            <person name="Yamamoto K."/>
            <person name="Hamaji T."/>
            <person name="Kawai-Toyooka H."/>
            <person name="Matsuzaki R."/>
            <person name="Takahashi F."/>
            <person name="Nishimura Y."/>
            <person name="Kawachi M."/>
            <person name="Noguchi H."/>
            <person name="Minakuchi Y."/>
            <person name="Umen J.G."/>
            <person name="Toyoda A."/>
            <person name="Nozaki H."/>
        </authorList>
    </citation>
    <scope>NUCLEOTIDE SEQUENCE</scope>
    <source>
        <strain evidence="2">NIES-3785</strain>
        <strain evidence="1">NIES-3786</strain>
    </source>
</reference>
<accession>A0A8J4GEJ4</accession>
<name>A0A8J4GEJ4_9CHLO</name>
<sequence>MRSELGKIMLDKTFEEREALNHNIVRSINEAAEVWGLQCMGAAMPEVRDQGYHAARGHRTGHGAAGEYDNARQYVCSTIFLYDKAISMSWRLRSSRLSF</sequence>
<dbReference type="SUPFAM" id="SSF117892">
    <property type="entry name" value="Band 7/SPFH domain"/>
    <property type="match status" value="1"/>
</dbReference>
<comment type="caution">
    <text evidence="2">The sequence shown here is derived from an EMBL/GenBank/DDBJ whole genome shotgun (WGS) entry which is preliminary data.</text>
</comment>
<dbReference type="AlphaFoldDB" id="A0A8J4GEJ4"/>
<dbReference type="InterPro" id="IPR036013">
    <property type="entry name" value="Band_7/SPFH_dom_sf"/>
</dbReference>
<dbReference type="Proteomes" id="UP000722791">
    <property type="component" value="Unassembled WGS sequence"/>
</dbReference>
<keyword evidence="4" id="KW-1185">Reference proteome</keyword>
<protein>
    <recommendedName>
        <fullName evidence="5">Band 7 domain-containing protein</fullName>
    </recommendedName>
</protein>
<evidence type="ECO:0008006" key="5">
    <source>
        <dbReference type="Google" id="ProtNLM"/>
    </source>
</evidence>